<dbReference type="Gene3D" id="2.60.20.10">
    <property type="entry name" value="Crystallins"/>
    <property type="match status" value="1"/>
</dbReference>
<feature type="signal peptide" evidence="1">
    <location>
        <begin position="1"/>
        <end position="19"/>
    </location>
</feature>
<name>A0A917UF06_9ACTN</name>
<reference evidence="2" key="1">
    <citation type="journal article" date="2014" name="Int. J. Syst. Evol. Microbiol.">
        <title>Complete genome sequence of Corynebacterium casei LMG S-19264T (=DSM 44701T), isolated from a smear-ripened cheese.</title>
        <authorList>
            <consortium name="US DOE Joint Genome Institute (JGI-PGF)"/>
            <person name="Walter F."/>
            <person name="Albersmeier A."/>
            <person name="Kalinowski J."/>
            <person name="Ruckert C."/>
        </authorList>
    </citation>
    <scope>NUCLEOTIDE SEQUENCE</scope>
    <source>
        <strain evidence="2">JCM 19831</strain>
    </source>
</reference>
<reference evidence="2" key="2">
    <citation type="submission" date="2020-09" db="EMBL/GenBank/DDBJ databases">
        <authorList>
            <person name="Sun Q."/>
            <person name="Ohkuma M."/>
        </authorList>
    </citation>
    <scope>NUCLEOTIDE SEQUENCE</scope>
    <source>
        <strain evidence="2">JCM 19831</strain>
    </source>
</reference>
<dbReference type="RefSeq" id="WP_190256959.1">
    <property type="nucleotide sequence ID" value="NZ_BMPI01000085.1"/>
</dbReference>
<evidence type="ECO:0008006" key="4">
    <source>
        <dbReference type="Google" id="ProtNLM"/>
    </source>
</evidence>
<feature type="chain" id="PRO_5037507361" description="Peptidase inhibitor family I36" evidence="1">
    <location>
        <begin position="20"/>
        <end position="161"/>
    </location>
</feature>
<evidence type="ECO:0000313" key="3">
    <source>
        <dbReference type="Proteomes" id="UP000642070"/>
    </source>
</evidence>
<protein>
    <recommendedName>
        <fullName evidence="4">Peptidase inhibitor family I36</fullName>
    </recommendedName>
</protein>
<dbReference type="EMBL" id="BMPI01000085">
    <property type="protein sequence ID" value="GGM80935.1"/>
    <property type="molecule type" value="Genomic_DNA"/>
</dbReference>
<gene>
    <name evidence="2" type="ORF">GCM10007977_097960</name>
</gene>
<sequence>MARHRLIAAALIAVVTASAAIPAATSATTATHAELTRYLREHPGGIPTAPDTISYLGGALVVTLRAPARAQGSPDCPSGWFCFYDRPGWGYPRGKLSDCWYQNLATWYWQDRTESVHNNTGTTVTFYDGAYRAGSAMFAAGAGVALSSVPPNRANYVYRSC</sequence>
<comment type="caution">
    <text evidence="2">The sequence shown here is derived from an EMBL/GenBank/DDBJ whole genome shotgun (WGS) entry which is preliminary data.</text>
</comment>
<proteinExistence type="predicted"/>
<accession>A0A917UF06</accession>
<dbReference type="Proteomes" id="UP000642070">
    <property type="component" value="Unassembled WGS sequence"/>
</dbReference>
<keyword evidence="3" id="KW-1185">Reference proteome</keyword>
<organism evidence="2 3">
    <name type="scientific">Dactylosporangium sucinum</name>
    <dbReference type="NCBI Taxonomy" id="1424081"/>
    <lineage>
        <taxon>Bacteria</taxon>
        <taxon>Bacillati</taxon>
        <taxon>Actinomycetota</taxon>
        <taxon>Actinomycetes</taxon>
        <taxon>Micromonosporales</taxon>
        <taxon>Micromonosporaceae</taxon>
        <taxon>Dactylosporangium</taxon>
    </lineage>
</organism>
<dbReference type="Pfam" id="PF03995">
    <property type="entry name" value="Inhibitor_I36"/>
    <property type="match status" value="1"/>
</dbReference>
<evidence type="ECO:0000313" key="2">
    <source>
        <dbReference type="EMBL" id="GGM80935.1"/>
    </source>
</evidence>
<evidence type="ECO:0000256" key="1">
    <source>
        <dbReference type="SAM" id="SignalP"/>
    </source>
</evidence>
<dbReference type="AlphaFoldDB" id="A0A917UF06"/>
<keyword evidence="1" id="KW-0732">Signal</keyword>